<dbReference type="PANTHER" id="PTHR33116">
    <property type="entry name" value="REVERSE TRANSCRIPTASE ZINC-BINDING DOMAIN-CONTAINING PROTEIN-RELATED-RELATED"/>
    <property type="match status" value="1"/>
</dbReference>
<sequence length="162" mass="18421">MQELVCGYHRNAGKARYPDRFIALIKACCKEIGLANLNFTDDLFVLSAATKKSMKLIRRVLKEFDEISSLHPNLAKSTSYFAGIGGHKADRLSDVLGIPVAELPVRYFGIILTTKQIKAVDYKTLVEKIRKKVNNWETNFLSFAGRLVLIQAVIFEIYNYWC</sequence>
<protein>
    <recommendedName>
        <fullName evidence="3">Reverse transcriptase domain-containing protein</fullName>
    </recommendedName>
</protein>
<keyword evidence="2" id="KW-1185">Reference proteome</keyword>
<evidence type="ECO:0000313" key="1">
    <source>
        <dbReference type="EMBL" id="GAA0148120.1"/>
    </source>
</evidence>
<dbReference type="AlphaFoldDB" id="A0AAV3P921"/>
<organism evidence="1 2">
    <name type="scientific">Lithospermum erythrorhizon</name>
    <name type="common">Purple gromwell</name>
    <name type="synonym">Lithospermum officinale var. erythrorhizon</name>
    <dbReference type="NCBI Taxonomy" id="34254"/>
    <lineage>
        <taxon>Eukaryota</taxon>
        <taxon>Viridiplantae</taxon>
        <taxon>Streptophyta</taxon>
        <taxon>Embryophyta</taxon>
        <taxon>Tracheophyta</taxon>
        <taxon>Spermatophyta</taxon>
        <taxon>Magnoliopsida</taxon>
        <taxon>eudicotyledons</taxon>
        <taxon>Gunneridae</taxon>
        <taxon>Pentapetalae</taxon>
        <taxon>asterids</taxon>
        <taxon>lamiids</taxon>
        <taxon>Boraginales</taxon>
        <taxon>Boraginaceae</taxon>
        <taxon>Boraginoideae</taxon>
        <taxon>Lithospermeae</taxon>
        <taxon>Lithospermum</taxon>
    </lineage>
</organism>
<accession>A0AAV3P921</accession>
<dbReference type="PANTHER" id="PTHR33116:SF78">
    <property type="entry name" value="OS12G0587133 PROTEIN"/>
    <property type="match status" value="1"/>
</dbReference>
<evidence type="ECO:0000313" key="2">
    <source>
        <dbReference type="Proteomes" id="UP001454036"/>
    </source>
</evidence>
<reference evidence="1 2" key="1">
    <citation type="submission" date="2024-01" db="EMBL/GenBank/DDBJ databases">
        <title>The complete chloroplast genome sequence of Lithospermum erythrorhizon: insights into the phylogenetic relationship among Boraginaceae species and the maternal lineages of purple gromwells.</title>
        <authorList>
            <person name="Okada T."/>
            <person name="Watanabe K."/>
        </authorList>
    </citation>
    <scope>NUCLEOTIDE SEQUENCE [LARGE SCALE GENOMIC DNA]</scope>
</reference>
<dbReference type="EMBL" id="BAABME010016943">
    <property type="protein sequence ID" value="GAA0148120.1"/>
    <property type="molecule type" value="Genomic_DNA"/>
</dbReference>
<name>A0AAV3P921_LITER</name>
<gene>
    <name evidence="1" type="ORF">LIER_36656</name>
</gene>
<comment type="caution">
    <text evidence="1">The sequence shown here is derived from an EMBL/GenBank/DDBJ whole genome shotgun (WGS) entry which is preliminary data.</text>
</comment>
<dbReference type="Proteomes" id="UP001454036">
    <property type="component" value="Unassembled WGS sequence"/>
</dbReference>
<proteinExistence type="predicted"/>
<evidence type="ECO:0008006" key="3">
    <source>
        <dbReference type="Google" id="ProtNLM"/>
    </source>
</evidence>